<dbReference type="PANTHER" id="PTHR13696">
    <property type="entry name" value="P-LOOP CONTAINING NUCLEOSIDE TRIPHOSPHATE HYDROLASE"/>
    <property type="match status" value="1"/>
</dbReference>
<name>A0A0R1VUU1_9LACO</name>
<dbReference type="Gene3D" id="3.40.50.300">
    <property type="entry name" value="P-loop containing nucleotide triphosphate hydrolases"/>
    <property type="match status" value="1"/>
</dbReference>
<evidence type="ECO:0000259" key="1">
    <source>
        <dbReference type="Pfam" id="PF13614"/>
    </source>
</evidence>
<evidence type="ECO:0000313" key="2">
    <source>
        <dbReference type="EMBL" id="KRM09183.1"/>
    </source>
</evidence>
<dbReference type="InterPro" id="IPR025669">
    <property type="entry name" value="AAA_dom"/>
</dbReference>
<feature type="domain" description="AAA" evidence="1">
    <location>
        <begin position="3"/>
        <end position="175"/>
    </location>
</feature>
<keyword evidence="3" id="KW-1185">Reference proteome</keyword>
<sequence length="269" mass="30448">MTQVITFGNFKGGVGKTSNSTMVALELSNRNFKTLLVDLDPQGNATNLYLKTKLNISNEVGHFDKTLMSSVEDSNLSNSVINIKDNLDLLASAPDFSLYPRYMEKLHNYDDRVKEFDRLLKPLKEKYDYVIIDIPPTISLITDSALYASDYCLIIMQTHEHSFEGAEAFIKYIQEEVIDEYKAPRLELVGILAVLLQAGAPVDEATVTNAISEFGEENIFKNKIHSMQRLKRYGITGITFKSKFDKKVFAVYKDVTDELLSRIEVIEHG</sequence>
<dbReference type="CDD" id="cd02042">
    <property type="entry name" value="ParAB_family"/>
    <property type="match status" value="1"/>
</dbReference>
<dbReference type="InterPro" id="IPR027417">
    <property type="entry name" value="P-loop_NTPase"/>
</dbReference>
<dbReference type="InterPro" id="IPR050678">
    <property type="entry name" value="DNA_Partitioning_ATPase"/>
</dbReference>
<dbReference type="Pfam" id="PF13614">
    <property type="entry name" value="AAA_31"/>
    <property type="match status" value="1"/>
</dbReference>
<comment type="caution">
    <text evidence="2">The sequence shown here is derived from an EMBL/GenBank/DDBJ whole genome shotgun (WGS) entry which is preliminary data.</text>
</comment>
<protein>
    <recommendedName>
        <fullName evidence="1">AAA domain-containing protein</fullName>
    </recommendedName>
</protein>
<accession>A0A0R1VUU1</accession>
<dbReference type="eggNOG" id="COG1192">
    <property type="taxonomic scope" value="Bacteria"/>
</dbReference>
<proteinExistence type="predicted"/>
<dbReference type="PATRIC" id="fig|1423807.3.peg.1949"/>
<dbReference type="EMBL" id="AZGF01000049">
    <property type="protein sequence ID" value="KRM09183.1"/>
    <property type="molecule type" value="Genomic_DNA"/>
</dbReference>
<evidence type="ECO:0000313" key="3">
    <source>
        <dbReference type="Proteomes" id="UP000051820"/>
    </source>
</evidence>
<gene>
    <name evidence="2" type="ORF">FD16_GL001899</name>
</gene>
<dbReference type="OrthoDB" id="9815116at2"/>
<dbReference type="Proteomes" id="UP000051820">
    <property type="component" value="Unassembled WGS sequence"/>
</dbReference>
<dbReference type="RefSeq" id="WP_010623287.1">
    <property type="nucleotide sequence ID" value="NZ_AZGF01000049.1"/>
</dbReference>
<dbReference type="STRING" id="1423807.FD16_GL001899"/>
<dbReference type="SUPFAM" id="SSF52540">
    <property type="entry name" value="P-loop containing nucleoside triphosphate hydrolases"/>
    <property type="match status" value="1"/>
</dbReference>
<dbReference type="PANTHER" id="PTHR13696:SF52">
    <property type="entry name" value="PARA FAMILY PROTEIN CT_582"/>
    <property type="match status" value="1"/>
</dbReference>
<reference evidence="2 3" key="1">
    <citation type="journal article" date="2015" name="Genome Announc.">
        <title>Expanding the biotechnology potential of lactobacilli through comparative genomics of 213 strains and associated genera.</title>
        <authorList>
            <person name="Sun Z."/>
            <person name="Harris H.M."/>
            <person name="McCann A."/>
            <person name="Guo C."/>
            <person name="Argimon S."/>
            <person name="Zhang W."/>
            <person name="Yang X."/>
            <person name="Jeffery I.B."/>
            <person name="Cooney J.C."/>
            <person name="Kagawa T.F."/>
            <person name="Liu W."/>
            <person name="Song Y."/>
            <person name="Salvetti E."/>
            <person name="Wrobel A."/>
            <person name="Rasinkangas P."/>
            <person name="Parkhill J."/>
            <person name="Rea M.C."/>
            <person name="O'Sullivan O."/>
            <person name="Ritari J."/>
            <person name="Douillard F.P."/>
            <person name="Paul Ross R."/>
            <person name="Yang R."/>
            <person name="Briner A.E."/>
            <person name="Felis G.E."/>
            <person name="de Vos W.M."/>
            <person name="Barrangou R."/>
            <person name="Klaenhammer T.R."/>
            <person name="Caufield P.W."/>
            <person name="Cui Y."/>
            <person name="Zhang H."/>
            <person name="O'Toole P.W."/>
        </authorList>
    </citation>
    <scope>NUCLEOTIDE SEQUENCE [LARGE SCALE GENOMIC DNA]</scope>
    <source>
        <strain evidence="2 3">DSM 5007</strain>
    </source>
</reference>
<dbReference type="AlphaFoldDB" id="A0A0R1VUU1"/>
<organism evidence="2 3">
    <name type="scientific">Paucilactobacillus suebicus DSM 5007 = KCTC 3549</name>
    <dbReference type="NCBI Taxonomy" id="1423807"/>
    <lineage>
        <taxon>Bacteria</taxon>
        <taxon>Bacillati</taxon>
        <taxon>Bacillota</taxon>
        <taxon>Bacilli</taxon>
        <taxon>Lactobacillales</taxon>
        <taxon>Lactobacillaceae</taxon>
        <taxon>Paucilactobacillus</taxon>
    </lineage>
</organism>